<comment type="caution">
    <text evidence="4">The sequence shown here is derived from an EMBL/GenBank/DDBJ whole genome shotgun (WGS) entry which is preliminary data.</text>
</comment>
<feature type="domain" description="Reverse transcriptase Ty1/copia-type" evidence="2">
    <location>
        <begin position="480"/>
        <end position="543"/>
    </location>
</feature>
<dbReference type="EMBL" id="JAUUTY010000001">
    <property type="protein sequence ID" value="KAK1696945.1"/>
    <property type="molecule type" value="Genomic_DNA"/>
</dbReference>
<feature type="region of interest" description="Disordered" evidence="1">
    <location>
        <begin position="1"/>
        <end position="68"/>
    </location>
</feature>
<dbReference type="InterPro" id="IPR054722">
    <property type="entry name" value="PolX-like_BBD"/>
</dbReference>
<dbReference type="Pfam" id="PF07727">
    <property type="entry name" value="RVT_2"/>
    <property type="match status" value="1"/>
</dbReference>
<feature type="region of interest" description="Disordered" evidence="1">
    <location>
        <begin position="379"/>
        <end position="430"/>
    </location>
</feature>
<accession>A0AAD8U3G2</accession>
<organism evidence="4 5">
    <name type="scientific">Lolium multiflorum</name>
    <name type="common">Italian ryegrass</name>
    <name type="synonym">Lolium perenne subsp. multiflorum</name>
    <dbReference type="NCBI Taxonomy" id="4521"/>
    <lineage>
        <taxon>Eukaryota</taxon>
        <taxon>Viridiplantae</taxon>
        <taxon>Streptophyta</taxon>
        <taxon>Embryophyta</taxon>
        <taxon>Tracheophyta</taxon>
        <taxon>Spermatophyta</taxon>
        <taxon>Magnoliopsida</taxon>
        <taxon>Liliopsida</taxon>
        <taxon>Poales</taxon>
        <taxon>Poaceae</taxon>
        <taxon>BOP clade</taxon>
        <taxon>Pooideae</taxon>
        <taxon>Poodae</taxon>
        <taxon>Poeae</taxon>
        <taxon>Poeae Chloroplast Group 2 (Poeae type)</taxon>
        <taxon>Loliodinae</taxon>
        <taxon>Loliinae</taxon>
        <taxon>Lolium</taxon>
    </lineage>
</organism>
<feature type="compositionally biased region" description="Polar residues" evidence="1">
    <location>
        <begin position="34"/>
        <end position="46"/>
    </location>
</feature>
<evidence type="ECO:0000256" key="1">
    <source>
        <dbReference type="SAM" id="MobiDB-lite"/>
    </source>
</evidence>
<proteinExistence type="predicted"/>
<dbReference type="AlphaFoldDB" id="A0AAD8U3G2"/>
<dbReference type="InterPro" id="IPR013103">
    <property type="entry name" value="RVT_2"/>
</dbReference>
<feature type="compositionally biased region" description="Polar residues" evidence="1">
    <location>
        <begin position="56"/>
        <end position="68"/>
    </location>
</feature>
<evidence type="ECO:0000313" key="4">
    <source>
        <dbReference type="EMBL" id="KAK1696945.1"/>
    </source>
</evidence>
<dbReference type="Proteomes" id="UP001231189">
    <property type="component" value="Unassembled WGS sequence"/>
</dbReference>
<evidence type="ECO:0000259" key="2">
    <source>
        <dbReference type="Pfam" id="PF07727"/>
    </source>
</evidence>
<evidence type="ECO:0008006" key="6">
    <source>
        <dbReference type="Google" id="ProtNLM"/>
    </source>
</evidence>
<dbReference type="Pfam" id="PF22936">
    <property type="entry name" value="Pol_BBD"/>
    <property type="match status" value="1"/>
</dbReference>
<reference evidence="4" key="1">
    <citation type="submission" date="2023-07" db="EMBL/GenBank/DDBJ databases">
        <title>A chromosome-level genome assembly of Lolium multiflorum.</title>
        <authorList>
            <person name="Chen Y."/>
            <person name="Copetti D."/>
            <person name="Kolliker R."/>
            <person name="Studer B."/>
        </authorList>
    </citation>
    <scope>NUCLEOTIDE SEQUENCE</scope>
    <source>
        <strain evidence="4">02402/16</strain>
        <tissue evidence="4">Leaf</tissue>
    </source>
</reference>
<gene>
    <name evidence="4" type="ORF">QYE76_013642</name>
</gene>
<name>A0AAD8U3G2_LOLMU</name>
<feature type="compositionally biased region" description="Pro residues" evidence="1">
    <location>
        <begin position="384"/>
        <end position="426"/>
    </location>
</feature>
<evidence type="ECO:0000313" key="5">
    <source>
        <dbReference type="Proteomes" id="UP001231189"/>
    </source>
</evidence>
<keyword evidence="5" id="KW-1185">Reference proteome</keyword>
<protein>
    <recommendedName>
        <fullName evidence="6">Reverse transcriptase Ty1/copia-type domain-containing protein</fullName>
    </recommendedName>
</protein>
<feature type="domain" description="Retrovirus-related Pol polyprotein from transposon TNT 1-94-like beta-barrel" evidence="3">
    <location>
        <begin position="193"/>
        <end position="270"/>
    </location>
</feature>
<sequence length="544" mass="58631">MQGKAPGPASSSTAFITYPRPPAPVGTHGGHGSFSAQNSPSPNQGNQKRKRFSNHGGYNNNPAPTSTRPWTGMVQAWPVAFNAPASPGMAPGILGPRPSASTMHAYTAFAPLQYHSAASPYYAAPPSVVAAPTYGMPPPMPQYLVPAHFASPPTAAVPAPPSMGQHGASTSTPSFQQTALINALQDMSMHDAWVADSRASAHMTGNQGNLLHTRPVPYHTPVMFGNGDSLPITHIGNSHILSSSRSLPLNDVLVVPNLVKDLLSVRRFTTDNMLAMEFDAYGLSVKDYRTKEVLHRCDSTGDLYPIVSATPSSSPTAFTSTAVPQDTWHGRLGHPGITSSFNKRFPCNNSKNLYLSLDPVAPPSVHVDHSLILAPMQLHATDPPRSPEPPSPTRPPSPPSATSPPSTPPDSVPTPAQPNNPPSPPPKRTRLQHGIVKHRRLFDLTAVVPISPLPRTYRQALADPNWSTAMRFEHNALLQNNTWTLVPKPTGANIVSGKWVYCHKYHSDGSLARYKARWVVHGFSQEHDIDYDENFSPVIKPSTI</sequence>
<evidence type="ECO:0000259" key="3">
    <source>
        <dbReference type="Pfam" id="PF22936"/>
    </source>
</evidence>